<sequence length="351" mass="40293">MSTRTKNPSKEAKKESPTVADPVATAEGQFTPTSIKGRSRPKASQEKGWNNILVRAKKLVKNRPDDHLSSLLANLRELRIDRREPSRFYQTRDIARPIGEKIMERAGLELSDSFYSPQVAANQYTVNAASPIRYLGELIRPDTTAIMELGSGWSPNIFQLYLLHGATRSRKKIYYGGEYTRSGMITAKYLANREPAMNYRAFYFDYRDPNVSFLSKQKGHILLFTSHSIEQVDQINPALFEQLRQIPNPVTVVHFEPVGWQRNEELLARRNAKDDAFFEAIGNRAVEGDLNSVDENAAWWSWRLEYNTNLMPILWDLEKRNVIKMERTAFNFAGAANVLNPSTMLHYEFVR</sequence>
<keyword evidence="3" id="KW-1185">Reference proteome</keyword>
<reference evidence="2 3" key="1">
    <citation type="submission" date="2019-07" db="EMBL/GenBank/DDBJ databases">
        <title>Aquicoccus porphyridii gen. nov., sp. nov., isolated from a small marine red alga, Porphyridium marinum.</title>
        <authorList>
            <person name="Liu L."/>
        </authorList>
    </citation>
    <scope>NUCLEOTIDE SEQUENCE [LARGE SCALE GENOMIC DNA]</scope>
    <source>
        <strain evidence="2 3">L1 8-17</strain>
    </source>
</reference>
<proteinExistence type="predicted"/>
<gene>
    <name evidence="2" type="ORF">FLO80_13320</name>
</gene>
<evidence type="ECO:0008006" key="4">
    <source>
        <dbReference type="Google" id="ProtNLM"/>
    </source>
</evidence>
<dbReference type="EMBL" id="VINQ01000010">
    <property type="protein sequence ID" value="KAA0913261.1"/>
    <property type="molecule type" value="Genomic_DNA"/>
</dbReference>
<evidence type="ECO:0000313" key="3">
    <source>
        <dbReference type="Proteomes" id="UP000325291"/>
    </source>
</evidence>
<dbReference type="RefSeq" id="WP_111368702.1">
    <property type="nucleotide sequence ID" value="NZ_VINQ01000010.1"/>
</dbReference>
<feature type="region of interest" description="Disordered" evidence="1">
    <location>
        <begin position="1"/>
        <end position="48"/>
    </location>
</feature>
<organism evidence="2 3">
    <name type="scientific">Aquicoccus porphyridii</name>
    <dbReference type="NCBI Taxonomy" id="1852029"/>
    <lineage>
        <taxon>Bacteria</taxon>
        <taxon>Pseudomonadati</taxon>
        <taxon>Pseudomonadota</taxon>
        <taxon>Alphaproteobacteria</taxon>
        <taxon>Rhodobacterales</taxon>
        <taxon>Paracoccaceae</taxon>
        <taxon>Aquicoccus</taxon>
    </lineage>
</organism>
<dbReference type="AlphaFoldDB" id="A0A5A9Z7X1"/>
<dbReference type="Proteomes" id="UP000325291">
    <property type="component" value="Unassembled WGS sequence"/>
</dbReference>
<evidence type="ECO:0000256" key="1">
    <source>
        <dbReference type="SAM" id="MobiDB-lite"/>
    </source>
</evidence>
<accession>A0A5A9Z7X1</accession>
<protein>
    <recommendedName>
        <fullName evidence="4">Class I SAM-dependent methyltransferase</fullName>
    </recommendedName>
</protein>
<comment type="caution">
    <text evidence="2">The sequence shown here is derived from an EMBL/GenBank/DDBJ whole genome shotgun (WGS) entry which is preliminary data.</text>
</comment>
<evidence type="ECO:0000313" key="2">
    <source>
        <dbReference type="EMBL" id="KAA0913261.1"/>
    </source>
</evidence>
<name>A0A5A9Z7X1_9RHOB</name>